<reference evidence="6" key="1">
    <citation type="journal article" date="2019" name="Int. J. Syst. Evol. Microbiol.">
        <title>The Global Catalogue of Microorganisms (GCM) 10K type strain sequencing project: providing services to taxonomists for standard genome sequencing and annotation.</title>
        <authorList>
            <consortium name="The Broad Institute Genomics Platform"/>
            <consortium name="The Broad Institute Genome Sequencing Center for Infectious Disease"/>
            <person name="Wu L."/>
            <person name="Ma J."/>
        </authorList>
    </citation>
    <scope>NUCLEOTIDE SEQUENCE [LARGE SCALE GENOMIC DNA]</scope>
    <source>
        <strain evidence="6">JCM 18657</strain>
    </source>
</reference>
<evidence type="ECO:0000256" key="2">
    <source>
        <dbReference type="ARBA" id="ARBA00023125"/>
    </source>
</evidence>
<dbReference type="Gene3D" id="1.10.10.60">
    <property type="entry name" value="Homeodomain-like"/>
    <property type="match status" value="2"/>
</dbReference>
<accession>A0ABW2UZN3</accession>
<dbReference type="Proteomes" id="UP001596528">
    <property type="component" value="Unassembled WGS sequence"/>
</dbReference>
<dbReference type="RefSeq" id="WP_246068095.1">
    <property type="nucleotide sequence ID" value="NZ_JBHTGQ010000002.1"/>
</dbReference>
<organism evidence="5 6">
    <name type="scientific">Paenibacillus thermoaerophilus</name>
    <dbReference type="NCBI Taxonomy" id="1215385"/>
    <lineage>
        <taxon>Bacteria</taxon>
        <taxon>Bacillati</taxon>
        <taxon>Bacillota</taxon>
        <taxon>Bacilli</taxon>
        <taxon>Bacillales</taxon>
        <taxon>Paenibacillaceae</taxon>
        <taxon>Paenibacillus</taxon>
    </lineage>
</organism>
<sequence length="269" mass="31367">MNGSCEILSAGYSYHTQPLHLESMSGVTYYLFRLQTEGRCKAYTGGRMTTIEAGDLLLYRPGDPYELIVGEHENGHAAGKISSGDYFVMCRGPWVDEWWKRSSRPSLVRTRSSERLVELWRQLLLEHRRIGRQNPELLEYLLRCLLLLIDRAITETSSPGRHAYIGERMKRYIEENAYRPFKVEELARHVGLSVSRASHLFKDCFGTSIMQYAMDVRLSTAAERIRYSFLSLERVAETSGFASYTYFHRAFRARYGMSPREYRQKWRES</sequence>
<proteinExistence type="predicted"/>
<dbReference type="Pfam" id="PF02311">
    <property type="entry name" value="AraC_binding"/>
    <property type="match status" value="1"/>
</dbReference>
<dbReference type="PANTHER" id="PTHR43280:SF2">
    <property type="entry name" value="HTH-TYPE TRANSCRIPTIONAL REGULATOR EXSA"/>
    <property type="match status" value="1"/>
</dbReference>
<dbReference type="InterPro" id="IPR003313">
    <property type="entry name" value="AraC-bd"/>
</dbReference>
<dbReference type="SUPFAM" id="SSF46689">
    <property type="entry name" value="Homeodomain-like"/>
    <property type="match status" value="2"/>
</dbReference>
<dbReference type="InterPro" id="IPR020449">
    <property type="entry name" value="Tscrpt_reg_AraC-type_HTH"/>
</dbReference>
<name>A0ABW2UZN3_9BACL</name>
<feature type="domain" description="HTH araC/xylS-type" evidence="4">
    <location>
        <begin position="167"/>
        <end position="265"/>
    </location>
</feature>
<dbReference type="PANTHER" id="PTHR43280">
    <property type="entry name" value="ARAC-FAMILY TRANSCRIPTIONAL REGULATOR"/>
    <property type="match status" value="1"/>
</dbReference>
<gene>
    <name evidence="5" type="ORF">ACFQWB_00675</name>
</gene>
<evidence type="ECO:0000313" key="5">
    <source>
        <dbReference type="EMBL" id="MFC7748458.1"/>
    </source>
</evidence>
<keyword evidence="3" id="KW-0804">Transcription</keyword>
<dbReference type="InterPro" id="IPR009057">
    <property type="entry name" value="Homeodomain-like_sf"/>
</dbReference>
<dbReference type="Pfam" id="PF12833">
    <property type="entry name" value="HTH_18"/>
    <property type="match status" value="1"/>
</dbReference>
<dbReference type="SMART" id="SM00342">
    <property type="entry name" value="HTH_ARAC"/>
    <property type="match status" value="1"/>
</dbReference>
<keyword evidence="1" id="KW-0805">Transcription regulation</keyword>
<protein>
    <submittedName>
        <fullName evidence="5">AraC family transcriptional regulator</fullName>
    </submittedName>
</protein>
<dbReference type="InterPro" id="IPR037923">
    <property type="entry name" value="HTH-like"/>
</dbReference>
<evidence type="ECO:0000313" key="6">
    <source>
        <dbReference type="Proteomes" id="UP001596528"/>
    </source>
</evidence>
<dbReference type="PROSITE" id="PS01124">
    <property type="entry name" value="HTH_ARAC_FAMILY_2"/>
    <property type="match status" value="1"/>
</dbReference>
<keyword evidence="6" id="KW-1185">Reference proteome</keyword>
<evidence type="ECO:0000256" key="1">
    <source>
        <dbReference type="ARBA" id="ARBA00023015"/>
    </source>
</evidence>
<evidence type="ECO:0000259" key="4">
    <source>
        <dbReference type="PROSITE" id="PS01124"/>
    </source>
</evidence>
<dbReference type="InterPro" id="IPR018060">
    <property type="entry name" value="HTH_AraC"/>
</dbReference>
<dbReference type="PROSITE" id="PS00041">
    <property type="entry name" value="HTH_ARAC_FAMILY_1"/>
    <property type="match status" value="1"/>
</dbReference>
<dbReference type="EMBL" id="JBHTGQ010000002">
    <property type="protein sequence ID" value="MFC7748458.1"/>
    <property type="molecule type" value="Genomic_DNA"/>
</dbReference>
<dbReference type="InterPro" id="IPR018062">
    <property type="entry name" value="HTH_AraC-typ_CS"/>
</dbReference>
<comment type="caution">
    <text evidence="5">The sequence shown here is derived from an EMBL/GenBank/DDBJ whole genome shotgun (WGS) entry which is preliminary data.</text>
</comment>
<keyword evidence="2" id="KW-0238">DNA-binding</keyword>
<evidence type="ECO:0000256" key="3">
    <source>
        <dbReference type="ARBA" id="ARBA00023163"/>
    </source>
</evidence>
<dbReference type="SUPFAM" id="SSF51215">
    <property type="entry name" value="Regulatory protein AraC"/>
    <property type="match status" value="1"/>
</dbReference>
<dbReference type="PRINTS" id="PR00032">
    <property type="entry name" value="HTHARAC"/>
</dbReference>